<dbReference type="CDD" id="cd00041">
    <property type="entry name" value="CUB"/>
    <property type="match status" value="1"/>
</dbReference>
<dbReference type="EMBL" id="JAIWYP010000002">
    <property type="protein sequence ID" value="KAH3860264.1"/>
    <property type="molecule type" value="Genomic_DNA"/>
</dbReference>
<comment type="caution">
    <text evidence="7">The sequence shown here is derived from an EMBL/GenBank/DDBJ whole genome shotgun (WGS) entry which is preliminary data.</text>
</comment>
<dbReference type="PANTHER" id="PTHR24255">
    <property type="entry name" value="COMPLEMENT COMPONENT 1, S SUBCOMPONENT-RELATED"/>
    <property type="match status" value="1"/>
</dbReference>
<keyword evidence="1 2" id="KW-1015">Disulfide bond</keyword>
<reference evidence="7" key="2">
    <citation type="submission" date="2020-11" db="EMBL/GenBank/DDBJ databases">
        <authorList>
            <person name="McCartney M.A."/>
            <person name="Auch B."/>
            <person name="Kono T."/>
            <person name="Mallez S."/>
            <person name="Becker A."/>
            <person name="Gohl D.M."/>
            <person name="Silverstein K.A.T."/>
            <person name="Koren S."/>
            <person name="Bechman K.B."/>
            <person name="Herman A."/>
            <person name="Abrahante J.E."/>
            <person name="Garbe J."/>
        </authorList>
    </citation>
    <scope>NUCLEOTIDE SEQUENCE</scope>
    <source>
        <strain evidence="7">Duluth1</strain>
        <tissue evidence="7">Whole animal</tissue>
    </source>
</reference>
<evidence type="ECO:0000313" key="8">
    <source>
        <dbReference type="Proteomes" id="UP000828390"/>
    </source>
</evidence>
<evidence type="ECO:0000259" key="6">
    <source>
        <dbReference type="PROSITE" id="PS50853"/>
    </source>
</evidence>
<comment type="caution">
    <text evidence="2">Lacks conserved residue(s) required for the propagation of feature annotation.</text>
</comment>
<reference evidence="7" key="1">
    <citation type="journal article" date="2019" name="bioRxiv">
        <title>The Genome of the Zebra Mussel, Dreissena polymorpha: A Resource for Invasive Species Research.</title>
        <authorList>
            <person name="McCartney M.A."/>
            <person name="Auch B."/>
            <person name="Kono T."/>
            <person name="Mallez S."/>
            <person name="Zhang Y."/>
            <person name="Obille A."/>
            <person name="Becker A."/>
            <person name="Abrahante J.E."/>
            <person name="Garbe J."/>
            <person name="Badalamenti J.P."/>
            <person name="Herman A."/>
            <person name="Mangelson H."/>
            <person name="Liachko I."/>
            <person name="Sullivan S."/>
            <person name="Sone E.D."/>
            <person name="Koren S."/>
            <person name="Silverstein K.A.T."/>
            <person name="Beckman K.B."/>
            <person name="Gohl D.M."/>
        </authorList>
    </citation>
    <scope>NUCLEOTIDE SEQUENCE</scope>
    <source>
        <strain evidence="7">Duluth1</strain>
        <tissue evidence="7">Whole animal</tissue>
    </source>
</reference>
<feature type="disulfide bond" evidence="2">
    <location>
        <begin position="382"/>
        <end position="399"/>
    </location>
</feature>
<dbReference type="InterPro" id="IPR035914">
    <property type="entry name" value="Sperma_CUB_dom_sf"/>
</dbReference>
<keyword evidence="4" id="KW-0472">Membrane</keyword>
<feature type="domain" description="CUB" evidence="5">
    <location>
        <begin position="326"/>
        <end position="437"/>
    </location>
</feature>
<dbReference type="InterPro" id="IPR003961">
    <property type="entry name" value="FN3_dom"/>
</dbReference>
<feature type="domain" description="Fibronectin type-III" evidence="6">
    <location>
        <begin position="12"/>
        <end position="107"/>
    </location>
</feature>
<dbReference type="GO" id="GO:0005615">
    <property type="term" value="C:extracellular space"/>
    <property type="evidence" value="ECO:0007669"/>
    <property type="project" value="TreeGrafter"/>
</dbReference>
<feature type="region of interest" description="Disordered" evidence="3">
    <location>
        <begin position="476"/>
        <end position="516"/>
    </location>
</feature>
<feature type="compositionally biased region" description="Polar residues" evidence="3">
    <location>
        <begin position="487"/>
        <end position="498"/>
    </location>
</feature>
<feature type="compositionally biased region" description="Low complexity" evidence="3">
    <location>
        <begin position="502"/>
        <end position="515"/>
    </location>
</feature>
<keyword evidence="4" id="KW-0812">Transmembrane</keyword>
<dbReference type="SMART" id="SM00042">
    <property type="entry name" value="CUB"/>
    <property type="match status" value="1"/>
</dbReference>
<dbReference type="SUPFAM" id="SSF49854">
    <property type="entry name" value="Spermadhesin, CUB domain"/>
    <property type="match status" value="1"/>
</dbReference>
<gene>
    <name evidence="7" type="ORF">DPMN_023158</name>
</gene>
<dbReference type="Proteomes" id="UP000828390">
    <property type="component" value="Unassembled WGS sequence"/>
</dbReference>
<dbReference type="Gene3D" id="2.60.120.290">
    <property type="entry name" value="Spermadhesin, CUB domain"/>
    <property type="match status" value="2"/>
</dbReference>
<dbReference type="PANTHER" id="PTHR24255:SF31">
    <property type="entry name" value="CUBILIN-LIKE PROTEIN"/>
    <property type="match status" value="1"/>
</dbReference>
<feature type="compositionally biased region" description="Polar residues" evidence="3">
    <location>
        <begin position="536"/>
        <end position="549"/>
    </location>
</feature>
<dbReference type="Gene3D" id="2.60.40.10">
    <property type="entry name" value="Immunoglobulins"/>
    <property type="match status" value="1"/>
</dbReference>
<dbReference type="InterPro" id="IPR000859">
    <property type="entry name" value="CUB_dom"/>
</dbReference>
<name>A0A9D4R9M9_DREPO</name>
<evidence type="ECO:0000313" key="7">
    <source>
        <dbReference type="EMBL" id="KAH3860264.1"/>
    </source>
</evidence>
<dbReference type="Pfam" id="PF00431">
    <property type="entry name" value="CUB"/>
    <property type="match status" value="1"/>
</dbReference>
<dbReference type="InterPro" id="IPR013783">
    <property type="entry name" value="Ig-like_fold"/>
</dbReference>
<evidence type="ECO:0000259" key="5">
    <source>
        <dbReference type="PROSITE" id="PS01180"/>
    </source>
</evidence>
<sequence length="772" mass="85441">MFISSVVKGQSLPGAPINLFVVSDSNNIGVQWEPPTETYGIIQKYIVSYAILPNITEVNTILNGDVTMALIAVRPFPGRLFKIRVSAENDAGIGPASLPKYVRTNCGKKFDISPQSNVTLLSPGFDDATGLPAGVLCEWNFETVQKYSLRIIFHELDLLDNSYLQSDLLRGISDRRNCTENYINITGIPQICRIPYTGYLLDTNSDSISILLKTSVQGSRGFKLTVHSDIRLPGPPTHIATSASDHAIFVAWDEPREITFPITAYHFRYGINSVPNALLIVVGANMRQFSINTDKYQGKIVHLNISAVIGEKEGQMSRTFYIRAPCVRRINVEFSQPVNISSPGYPSSYPSNVICVWQVTLPVSTALRMTFFDFRLEDTQFCSSDYITLSSDYPLQPRCSKMTLPMTLALDVNAFNLTFHSDNINEYPGFLIGINATERESDVAIAMTSPMTSSFIPKKITESDGENIATENNVTNITTNTHKHVSDLSTAQPDNSPETESKNSSSYTPSMTSLSNESSFTLPTTLAYYNVNLTQAGPTKQTSPNNSTPDPLASQIPASTPIKTLTSTTMTLPTTSIVNVEETTTNNNYAIYNSTSVASAFQSDDVIPETIEVTVTIVLSLVGAMLLVSLVIAYTCVRRARGKFRIHASGVGRISRPIELHDIIVNPKDQSQALNYSTFLAHAYGQTGNSRGRKPEPVCNTPEHANGWGYYHRSNERPRKRRYSFPCCFSAQQQNINREIDRTLASFAFIEDTVALESALYRKLRLRRTNSL</sequence>
<evidence type="ECO:0000256" key="4">
    <source>
        <dbReference type="SAM" id="Phobius"/>
    </source>
</evidence>
<evidence type="ECO:0000256" key="1">
    <source>
        <dbReference type="ARBA" id="ARBA00023157"/>
    </source>
</evidence>
<proteinExistence type="predicted"/>
<organism evidence="7 8">
    <name type="scientific">Dreissena polymorpha</name>
    <name type="common">Zebra mussel</name>
    <name type="synonym">Mytilus polymorpha</name>
    <dbReference type="NCBI Taxonomy" id="45954"/>
    <lineage>
        <taxon>Eukaryota</taxon>
        <taxon>Metazoa</taxon>
        <taxon>Spiralia</taxon>
        <taxon>Lophotrochozoa</taxon>
        <taxon>Mollusca</taxon>
        <taxon>Bivalvia</taxon>
        <taxon>Autobranchia</taxon>
        <taxon>Heteroconchia</taxon>
        <taxon>Euheterodonta</taxon>
        <taxon>Imparidentia</taxon>
        <taxon>Neoheterodontei</taxon>
        <taxon>Myida</taxon>
        <taxon>Dreissenoidea</taxon>
        <taxon>Dreissenidae</taxon>
        <taxon>Dreissena</taxon>
    </lineage>
</organism>
<evidence type="ECO:0000256" key="3">
    <source>
        <dbReference type="SAM" id="MobiDB-lite"/>
    </source>
</evidence>
<dbReference type="AlphaFoldDB" id="A0A9D4R9M9"/>
<dbReference type="Pfam" id="PF00041">
    <property type="entry name" value="fn3"/>
    <property type="match status" value="1"/>
</dbReference>
<evidence type="ECO:0000256" key="2">
    <source>
        <dbReference type="PROSITE-ProRule" id="PRU00059"/>
    </source>
</evidence>
<feature type="transmembrane region" description="Helical" evidence="4">
    <location>
        <begin position="617"/>
        <end position="637"/>
    </location>
</feature>
<dbReference type="SUPFAM" id="SSF49265">
    <property type="entry name" value="Fibronectin type III"/>
    <property type="match status" value="1"/>
</dbReference>
<dbReference type="GO" id="GO:0004252">
    <property type="term" value="F:serine-type endopeptidase activity"/>
    <property type="evidence" value="ECO:0007669"/>
    <property type="project" value="TreeGrafter"/>
</dbReference>
<keyword evidence="4" id="KW-1133">Transmembrane helix</keyword>
<dbReference type="PROSITE" id="PS50853">
    <property type="entry name" value="FN3"/>
    <property type="match status" value="1"/>
</dbReference>
<feature type="domain" description="CUB" evidence="5">
    <location>
        <begin position="106"/>
        <end position="229"/>
    </location>
</feature>
<dbReference type="CDD" id="cd00063">
    <property type="entry name" value="FN3"/>
    <property type="match status" value="1"/>
</dbReference>
<protein>
    <submittedName>
        <fullName evidence="7">Uncharacterized protein</fullName>
    </submittedName>
</protein>
<feature type="region of interest" description="Disordered" evidence="3">
    <location>
        <begin position="536"/>
        <end position="558"/>
    </location>
</feature>
<keyword evidence="8" id="KW-1185">Reference proteome</keyword>
<dbReference type="PROSITE" id="PS01180">
    <property type="entry name" value="CUB"/>
    <property type="match status" value="2"/>
</dbReference>
<dbReference type="InterPro" id="IPR036116">
    <property type="entry name" value="FN3_sf"/>
</dbReference>
<dbReference type="SMART" id="SM00060">
    <property type="entry name" value="FN3"/>
    <property type="match status" value="2"/>
</dbReference>
<accession>A0A9D4R9M9</accession>